<gene>
    <name evidence="1" type="ORF">BV25DRAFT_1824094</name>
</gene>
<name>A0ACB8T5Z1_9AGAM</name>
<proteinExistence type="predicted"/>
<evidence type="ECO:0000313" key="1">
    <source>
        <dbReference type="EMBL" id="KAI0063551.1"/>
    </source>
</evidence>
<reference evidence="1" key="2">
    <citation type="journal article" date="2022" name="New Phytol.">
        <title>Evolutionary transition to the ectomycorrhizal habit in the genomes of a hyperdiverse lineage of mushroom-forming fungi.</title>
        <authorList>
            <person name="Looney B."/>
            <person name="Miyauchi S."/>
            <person name="Morin E."/>
            <person name="Drula E."/>
            <person name="Courty P.E."/>
            <person name="Kohler A."/>
            <person name="Kuo A."/>
            <person name="LaButti K."/>
            <person name="Pangilinan J."/>
            <person name="Lipzen A."/>
            <person name="Riley R."/>
            <person name="Andreopoulos W."/>
            <person name="He G."/>
            <person name="Johnson J."/>
            <person name="Nolan M."/>
            <person name="Tritt A."/>
            <person name="Barry K.W."/>
            <person name="Grigoriev I.V."/>
            <person name="Nagy L.G."/>
            <person name="Hibbett D."/>
            <person name="Henrissat B."/>
            <person name="Matheny P.B."/>
            <person name="Labbe J."/>
            <person name="Martin F.M."/>
        </authorList>
    </citation>
    <scope>NUCLEOTIDE SEQUENCE</scope>
    <source>
        <strain evidence="1">HHB10654</strain>
    </source>
</reference>
<accession>A0ACB8T5Z1</accession>
<dbReference type="Proteomes" id="UP000814140">
    <property type="component" value="Unassembled WGS sequence"/>
</dbReference>
<sequence>MYYPQQSPGIAHKLSDQSPWARPTHAFGPPPPSPGYPLYANGAHLPHQIPALQHQHHNSLSHYPSPPPNGGVAVNVHGQHVGVGQGSPGSASSQIITPHWQQQLLKCEISSNKVGQGVSFTTPSSSC</sequence>
<dbReference type="EMBL" id="MU277202">
    <property type="protein sequence ID" value="KAI0063551.1"/>
    <property type="molecule type" value="Genomic_DNA"/>
</dbReference>
<organism evidence="1 2">
    <name type="scientific">Artomyces pyxidatus</name>
    <dbReference type="NCBI Taxonomy" id="48021"/>
    <lineage>
        <taxon>Eukaryota</taxon>
        <taxon>Fungi</taxon>
        <taxon>Dikarya</taxon>
        <taxon>Basidiomycota</taxon>
        <taxon>Agaricomycotina</taxon>
        <taxon>Agaricomycetes</taxon>
        <taxon>Russulales</taxon>
        <taxon>Auriscalpiaceae</taxon>
        <taxon>Artomyces</taxon>
    </lineage>
</organism>
<keyword evidence="2" id="KW-1185">Reference proteome</keyword>
<protein>
    <submittedName>
        <fullName evidence="1">Uncharacterized protein</fullName>
    </submittedName>
</protein>
<reference evidence="1" key="1">
    <citation type="submission" date="2021-03" db="EMBL/GenBank/DDBJ databases">
        <authorList>
            <consortium name="DOE Joint Genome Institute"/>
            <person name="Ahrendt S."/>
            <person name="Looney B.P."/>
            <person name="Miyauchi S."/>
            <person name="Morin E."/>
            <person name="Drula E."/>
            <person name="Courty P.E."/>
            <person name="Chicoki N."/>
            <person name="Fauchery L."/>
            <person name="Kohler A."/>
            <person name="Kuo A."/>
            <person name="Labutti K."/>
            <person name="Pangilinan J."/>
            <person name="Lipzen A."/>
            <person name="Riley R."/>
            <person name="Andreopoulos W."/>
            <person name="He G."/>
            <person name="Johnson J."/>
            <person name="Barry K.W."/>
            <person name="Grigoriev I.V."/>
            <person name="Nagy L."/>
            <person name="Hibbett D."/>
            <person name="Henrissat B."/>
            <person name="Matheny P.B."/>
            <person name="Labbe J."/>
            <person name="Martin F."/>
        </authorList>
    </citation>
    <scope>NUCLEOTIDE SEQUENCE</scope>
    <source>
        <strain evidence="1">HHB10654</strain>
    </source>
</reference>
<evidence type="ECO:0000313" key="2">
    <source>
        <dbReference type="Proteomes" id="UP000814140"/>
    </source>
</evidence>
<comment type="caution">
    <text evidence="1">The sequence shown here is derived from an EMBL/GenBank/DDBJ whole genome shotgun (WGS) entry which is preliminary data.</text>
</comment>